<dbReference type="InterPro" id="IPR027417">
    <property type="entry name" value="P-loop_NTPase"/>
</dbReference>
<dbReference type="PROSITE" id="PS50043">
    <property type="entry name" value="HTH_LUXR_2"/>
    <property type="match status" value="1"/>
</dbReference>
<organism evidence="4 5">
    <name type="scientific">Streptomyces sp. 900105245</name>
    <dbReference type="NCBI Taxonomy" id="3154379"/>
    <lineage>
        <taxon>Bacteria</taxon>
        <taxon>Bacillati</taxon>
        <taxon>Actinomycetota</taxon>
        <taxon>Actinomycetes</taxon>
        <taxon>Kitasatosporales</taxon>
        <taxon>Streptomycetaceae</taxon>
        <taxon>Streptomyces</taxon>
    </lineage>
</organism>
<dbReference type="Gene3D" id="1.10.10.10">
    <property type="entry name" value="Winged helix-like DNA-binding domain superfamily/Winged helix DNA-binding domain"/>
    <property type="match status" value="1"/>
</dbReference>
<comment type="caution">
    <text evidence="4">The sequence shown here is derived from an EMBL/GenBank/DDBJ whole genome shotgun (WGS) entry which is preliminary data.</text>
</comment>
<dbReference type="SMART" id="SM00421">
    <property type="entry name" value="HTH_LUXR"/>
    <property type="match status" value="1"/>
</dbReference>
<dbReference type="InterPro" id="IPR011990">
    <property type="entry name" value="TPR-like_helical_dom_sf"/>
</dbReference>
<evidence type="ECO:0000256" key="2">
    <source>
        <dbReference type="ARBA" id="ARBA00022840"/>
    </source>
</evidence>
<dbReference type="EMBL" id="JBEPAZ010000128">
    <property type="protein sequence ID" value="MER6434520.1"/>
    <property type="molecule type" value="Genomic_DNA"/>
</dbReference>
<dbReference type="CDD" id="cd06170">
    <property type="entry name" value="LuxR_C_like"/>
    <property type="match status" value="1"/>
</dbReference>
<evidence type="ECO:0000313" key="5">
    <source>
        <dbReference type="Proteomes" id="UP001470023"/>
    </source>
</evidence>
<evidence type="ECO:0000256" key="1">
    <source>
        <dbReference type="ARBA" id="ARBA00022741"/>
    </source>
</evidence>
<dbReference type="InterPro" id="IPR000792">
    <property type="entry name" value="Tscrpt_reg_LuxR_C"/>
</dbReference>
<dbReference type="PANTHER" id="PTHR16305">
    <property type="entry name" value="TESTICULAR SOLUBLE ADENYLYL CYCLASE"/>
    <property type="match status" value="1"/>
</dbReference>
<dbReference type="Gene3D" id="1.25.40.10">
    <property type="entry name" value="Tetratricopeptide repeat domain"/>
    <property type="match status" value="1"/>
</dbReference>
<keyword evidence="5" id="KW-1185">Reference proteome</keyword>
<keyword evidence="2" id="KW-0067">ATP-binding</keyword>
<name>A0ABV1UMJ9_9ACTN</name>
<protein>
    <submittedName>
        <fullName evidence="4">AAA family ATPase</fullName>
    </submittedName>
</protein>
<proteinExistence type="predicted"/>
<evidence type="ECO:0000259" key="3">
    <source>
        <dbReference type="PROSITE" id="PS50043"/>
    </source>
</evidence>
<gene>
    <name evidence="4" type="ORF">ABT272_44105</name>
</gene>
<evidence type="ECO:0000313" key="4">
    <source>
        <dbReference type="EMBL" id="MER6434520.1"/>
    </source>
</evidence>
<dbReference type="PRINTS" id="PR00038">
    <property type="entry name" value="HTHLUXR"/>
</dbReference>
<dbReference type="InterPro" id="IPR036388">
    <property type="entry name" value="WH-like_DNA-bd_sf"/>
</dbReference>
<dbReference type="PANTHER" id="PTHR16305:SF28">
    <property type="entry name" value="GUANYLATE CYCLASE DOMAIN-CONTAINING PROTEIN"/>
    <property type="match status" value="1"/>
</dbReference>
<reference evidence="4 5" key="1">
    <citation type="submission" date="2024-06" db="EMBL/GenBank/DDBJ databases">
        <title>The Natural Products Discovery Center: Release of the First 8490 Sequenced Strains for Exploring Actinobacteria Biosynthetic Diversity.</title>
        <authorList>
            <person name="Kalkreuter E."/>
            <person name="Kautsar S.A."/>
            <person name="Yang D."/>
            <person name="Bader C.D."/>
            <person name="Teijaro C.N."/>
            <person name="Fluegel L."/>
            <person name="Davis C.M."/>
            <person name="Simpson J.R."/>
            <person name="Lauterbach L."/>
            <person name="Steele A.D."/>
            <person name="Gui C."/>
            <person name="Meng S."/>
            <person name="Li G."/>
            <person name="Viehrig K."/>
            <person name="Ye F."/>
            <person name="Su P."/>
            <person name="Kiefer A.F."/>
            <person name="Nichols A."/>
            <person name="Cepeda A.J."/>
            <person name="Yan W."/>
            <person name="Fan B."/>
            <person name="Jiang Y."/>
            <person name="Adhikari A."/>
            <person name="Zheng C.-J."/>
            <person name="Schuster L."/>
            <person name="Cowan T.M."/>
            <person name="Smanski M.J."/>
            <person name="Chevrette M.G."/>
            <person name="De Carvalho L.P.S."/>
            <person name="Shen B."/>
        </authorList>
    </citation>
    <scope>NUCLEOTIDE SEQUENCE [LARGE SCALE GENOMIC DNA]</scope>
    <source>
        <strain evidence="4 5">NPDC001166</strain>
    </source>
</reference>
<sequence length="882" mass="94464">MTGKAGFSRWPLVGREGELEAFRLAWHDRRCHSVVVVGPAGVGKSRLAEELLSRAVGNGWKGARATATAAAAQVPLGAIAHLLPTGVDLSDPVEGFAAVARVLAGPQRARRWVVLVDDLHLLDAASAVLLRQLMDAGVVRLIATVRCAEPAGDAVDALTKAAHRIDLTAFDQGQVEGVLRAALGGPVGRHTLHTLYTASGGNALYLQELVRGALEAGTLANDGEIWELAEGALPATPKLTELIEARLIAADPTTRPVLELLALCNSVALADAQSVTPSSALAELEAQGLIKVITDRHRTTLTLTHPLYGETLRATLPALRRRRLLLDHADRTRAYGARRREDALHIATRQLAATGSADPVLLLQAAALARHAHDFQQVTILLDALDKDNRTYNSCLLHGEALGQLGQWEQADILLAEAETRASEETEKVAATLARTWNLFWGGRFENAMQVSDTVLAQVASPRGRRVLTLNEAAMRTISGQPVQGLAMLEDLETDVEQAPDIDVWAVAMVSKTAGLAFIGRSDDAISWGRNAHATAQREQQKIGPHPVNQLNPLIHGLADAGRLAEARATADHLIAETVAVDAWPGVYARLFRGRLEWLAGNVTEARRWYAETIAQARIHYVPRVLSQAWAGLAASAAVLGDLEAAETALAEMRTCIQVDHFAGEEYLGRVWLCAARGHLTQARDLLVEAAAKAHNTGHITSEILLLTDIARLGGAKDVTDQLAKLARSCDGAFAPARAHFAAALATDDPDQLQKVSGELRDIGAYLLAAEAATAAATAWHRTGNTRRTTAAASQAHACLAYCEGARTPLLTTPQTTAPLTKREREIALLAAAGTPSRIVADTLHLSVRTVDNHLQHAYTKLGVTTRRELSNALRGSEHVQR</sequence>
<dbReference type="RefSeq" id="WP_352066334.1">
    <property type="nucleotide sequence ID" value="NZ_JBEPAZ010000128.1"/>
</dbReference>
<feature type="domain" description="HTH luxR-type" evidence="3">
    <location>
        <begin position="813"/>
        <end position="878"/>
    </location>
</feature>
<keyword evidence="1" id="KW-0547">Nucleotide-binding</keyword>
<dbReference type="InterPro" id="IPR016032">
    <property type="entry name" value="Sig_transdc_resp-reg_C-effctor"/>
</dbReference>
<dbReference type="Gene3D" id="3.40.50.300">
    <property type="entry name" value="P-loop containing nucleotide triphosphate hydrolases"/>
    <property type="match status" value="1"/>
</dbReference>
<dbReference type="PROSITE" id="PS00622">
    <property type="entry name" value="HTH_LUXR_1"/>
    <property type="match status" value="1"/>
</dbReference>
<accession>A0ABV1UMJ9</accession>
<dbReference type="InterPro" id="IPR041664">
    <property type="entry name" value="AAA_16"/>
</dbReference>
<dbReference type="SUPFAM" id="SSF52540">
    <property type="entry name" value="P-loop containing nucleoside triphosphate hydrolases"/>
    <property type="match status" value="1"/>
</dbReference>
<dbReference type="Pfam" id="PF13191">
    <property type="entry name" value="AAA_16"/>
    <property type="match status" value="1"/>
</dbReference>
<dbReference type="Proteomes" id="UP001470023">
    <property type="component" value="Unassembled WGS sequence"/>
</dbReference>
<dbReference type="SUPFAM" id="SSF46894">
    <property type="entry name" value="C-terminal effector domain of the bipartite response regulators"/>
    <property type="match status" value="1"/>
</dbReference>
<dbReference type="Pfam" id="PF00196">
    <property type="entry name" value="GerE"/>
    <property type="match status" value="1"/>
</dbReference>